<dbReference type="Pfam" id="PF02042">
    <property type="entry name" value="RWP-RK"/>
    <property type="match status" value="1"/>
</dbReference>
<dbReference type="Proteomes" id="UP000583929">
    <property type="component" value="Unassembled WGS sequence"/>
</dbReference>
<keyword evidence="6" id="KW-0804">Transcription</keyword>
<keyword evidence="3 8" id="KW-0964">Secreted</keyword>
<dbReference type="PROSITE" id="PS51519">
    <property type="entry name" value="RWP_RK"/>
    <property type="match status" value="1"/>
</dbReference>
<keyword evidence="4" id="KW-0805">Transcription regulation</keyword>
<comment type="subunit">
    <text evidence="2 8">Homodimer.</text>
</comment>
<dbReference type="AlphaFoldDB" id="A0A7J6H286"/>
<dbReference type="GO" id="GO:0009699">
    <property type="term" value="P:phenylpropanoid biosynthetic process"/>
    <property type="evidence" value="ECO:0007669"/>
    <property type="project" value="UniProtKB-ARBA"/>
</dbReference>
<dbReference type="GO" id="GO:0003677">
    <property type="term" value="F:DNA binding"/>
    <property type="evidence" value="ECO:0007669"/>
    <property type="project" value="UniProtKB-KW"/>
</dbReference>
<proteinExistence type="inferred from homology"/>
<evidence type="ECO:0000256" key="3">
    <source>
        <dbReference type="ARBA" id="ARBA00022525"/>
    </source>
</evidence>
<dbReference type="PANTHER" id="PTHR46442:SF6">
    <property type="entry name" value="DIRIGENT PROTEIN 5"/>
    <property type="match status" value="1"/>
</dbReference>
<dbReference type="InterPro" id="IPR004265">
    <property type="entry name" value="Dirigent"/>
</dbReference>
<dbReference type="Gene3D" id="2.40.480.10">
    <property type="entry name" value="Allene oxide cyclase-like"/>
    <property type="match status" value="2"/>
</dbReference>
<dbReference type="EMBL" id="JAATIQ010000067">
    <property type="protein sequence ID" value="KAF4389324.1"/>
    <property type="molecule type" value="Genomic_DNA"/>
</dbReference>
<evidence type="ECO:0000259" key="9">
    <source>
        <dbReference type="PROSITE" id="PS51519"/>
    </source>
</evidence>
<dbReference type="PANTHER" id="PTHR46442">
    <property type="entry name" value="DIRIGENT PROTEIN"/>
    <property type="match status" value="1"/>
</dbReference>
<evidence type="ECO:0000256" key="7">
    <source>
        <dbReference type="ARBA" id="ARBA00023242"/>
    </source>
</evidence>
<dbReference type="InterPro" id="IPR003035">
    <property type="entry name" value="RWP-RK_dom"/>
</dbReference>
<keyword evidence="5" id="KW-0238">DNA-binding</keyword>
<feature type="signal peptide" evidence="8">
    <location>
        <begin position="1"/>
        <end position="32"/>
    </location>
</feature>
<evidence type="ECO:0000256" key="5">
    <source>
        <dbReference type="ARBA" id="ARBA00023125"/>
    </source>
</evidence>
<dbReference type="GO" id="GO:0048046">
    <property type="term" value="C:apoplast"/>
    <property type="evidence" value="ECO:0007669"/>
    <property type="project" value="UniProtKB-SubCell"/>
</dbReference>
<comment type="function">
    <text evidence="8">Dirigent proteins impart stereoselectivity on the phenoxy radical-coupling reaction, yielding optically active lignans from two molecules of coniferyl alcohol in the biosynthesis of lignans, flavonolignans, and alkaloids and thus plays a central role in plant secondary metabolism.</text>
</comment>
<evidence type="ECO:0000256" key="8">
    <source>
        <dbReference type="RuleBase" id="RU363099"/>
    </source>
</evidence>
<accession>A0A7J6H286</accession>
<organism evidence="10 11">
    <name type="scientific">Cannabis sativa</name>
    <name type="common">Hemp</name>
    <name type="synonym">Marijuana</name>
    <dbReference type="NCBI Taxonomy" id="3483"/>
    <lineage>
        <taxon>Eukaryota</taxon>
        <taxon>Viridiplantae</taxon>
        <taxon>Streptophyta</taxon>
        <taxon>Embryophyta</taxon>
        <taxon>Tracheophyta</taxon>
        <taxon>Spermatophyta</taxon>
        <taxon>Magnoliopsida</taxon>
        <taxon>eudicotyledons</taxon>
        <taxon>Gunneridae</taxon>
        <taxon>Pentapetalae</taxon>
        <taxon>rosids</taxon>
        <taxon>fabids</taxon>
        <taxon>Rosales</taxon>
        <taxon>Cannabaceae</taxon>
        <taxon>Cannabis</taxon>
    </lineage>
</organism>
<reference evidence="10 11" key="1">
    <citation type="journal article" date="2020" name="bioRxiv">
        <title>Sequence and annotation of 42 cannabis genomes reveals extensive copy number variation in cannabinoid synthesis and pathogen resistance genes.</title>
        <authorList>
            <person name="Mckernan K.J."/>
            <person name="Helbert Y."/>
            <person name="Kane L.T."/>
            <person name="Ebling H."/>
            <person name="Zhang L."/>
            <person name="Liu B."/>
            <person name="Eaton Z."/>
            <person name="Mclaughlin S."/>
            <person name="Kingan S."/>
            <person name="Baybayan P."/>
            <person name="Concepcion G."/>
            <person name="Jordan M."/>
            <person name="Riva A."/>
            <person name="Barbazuk W."/>
            <person name="Harkins T."/>
        </authorList>
    </citation>
    <scope>NUCLEOTIDE SEQUENCE [LARGE SCALE GENOMIC DNA]</scope>
    <source>
        <strain evidence="11">cv. Jamaican Lion 4</strain>
        <tissue evidence="10">Leaf</tissue>
    </source>
</reference>
<keyword evidence="8" id="KW-0732">Signal</keyword>
<keyword evidence="7" id="KW-0539">Nucleus</keyword>
<keyword evidence="8" id="KW-0052">Apoplast</keyword>
<gene>
    <name evidence="10" type="ORF">G4B88_006383</name>
</gene>
<name>A0A7J6H286_CANSA</name>
<comment type="subcellular location">
    <subcellularLocation>
        <location evidence="8">Secreted</location>
        <location evidence="8">Extracellular space</location>
        <location evidence="8">Apoplast</location>
    </subcellularLocation>
</comment>
<sequence length="588" mass="66140">MMRGDHTSQKLAFSFILLLIIVLASSSQSALASKKLPLNEKSPCKRFVVYYHDTLFNGTDAANATSATVANKTRLGDFNFGMLVVFDDPMTKDNHLLSPPVGRAQGFFFYDKKNEYNAWFAFTLVFNSSEYKGTLNIMGADLMPQKTRDLSVVGGTGDFFMARGIVTIETDTLQGNTSTNYNYNNDNINYNNNNNGGGGGNYPMLLQNWPPSPVPFNCSCCQVLREIIHIHGRLGMICHALCETKSSTSTSTSENPRFQIQSIEEVKRFLVDYCSERKREGYVMINDPLATFYEALCVGLEWDDFPFFPLSPLNSGRLTLMDLRDYLHLTIEDAAKAMNVCPTVLKKICRKSGLHRWPYRKIRSITRKIESLRPSLESYNAEIRAQAQAEIDQLRQEAISICGGVDLALSFILFPILIIIALSSQSTLASKKLPLNEKSPCKRFVLYYHDTLFNGTDAANATSATVANKTRLGDFNFGMLVVFDDPMTKDNHLLSPPVGRAQGFFFYDKKNEYNAWFAFTLVFNSSEYKGTLNIMGADLMPQKTRDLSVVGGTGDFFMARGIVTIETDTLQGDFYFRLKMDIKLYECY</sequence>
<feature type="chain" id="PRO_5029932202" description="Dirigent protein" evidence="8">
    <location>
        <begin position="33"/>
        <end position="588"/>
    </location>
</feature>
<protein>
    <recommendedName>
        <fullName evidence="8">Dirigent protein</fullName>
    </recommendedName>
</protein>
<evidence type="ECO:0000256" key="1">
    <source>
        <dbReference type="ARBA" id="ARBA00010746"/>
    </source>
</evidence>
<comment type="caution">
    <text evidence="10">The sequence shown here is derived from an EMBL/GenBank/DDBJ whole genome shotgun (WGS) entry which is preliminary data.</text>
</comment>
<evidence type="ECO:0000313" key="11">
    <source>
        <dbReference type="Proteomes" id="UP000583929"/>
    </source>
</evidence>
<evidence type="ECO:0000313" key="10">
    <source>
        <dbReference type="EMBL" id="KAF4389324.1"/>
    </source>
</evidence>
<dbReference type="InterPro" id="IPR044859">
    <property type="entry name" value="Allene_oxi_cyc_Dirigent"/>
</dbReference>
<feature type="domain" description="RWP-RK" evidence="9">
    <location>
        <begin position="301"/>
        <end position="385"/>
    </location>
</feature>
<evidence type="ECO:0000256" key="6">
    <source>
        <dbReference type="ARBA" id="ARBA00023163"/>
    </source>
</evidence>
<comment type="similarity">
    <text evidence="1 8">Belongs to the plant dirigent protein family.</text>
</comment>
<evidence type="ECO:0000256" key="4">
    <source>
        <dbReference type="ARBA" id="ARBA00023015"/>
    </source>
</evidence>
<dbReference type="Pfam" id="PF03018">
    <property type="entry name" value="Dirigent"/>
    <property type="match status" value="2"/>
</dbReference>
<keyword evidence="11" id="KW-1185">Reference proteome</keyword>
<evidence type="ECO:0000256" key="2">
    <source>
        <dbReference type="ARBA" id="ARBA00011738"/>
    </source>
</evidence>